<organism evidence="1 2">
    <name type="scientific">Pedobacter lusitanus</name>
    <dbReference type="NCBI Taxonomy" id="1503925"/>
    <lineage>
        <taxon>Bacteria</taxon>
        <taxon>Pseudomonadati</taxon>
        <taxon>Bacteroidota</taxon>
        <taxon>Sphingobacteriia</taxon>
        <taxon>Sphingobacteriales</taxon>
        <taxon>Sphingobacteriaceae</taxon>
        <taxon>Pedobacter</taxon>
    </lineage>
</organism>
<keyword evidence="2" id="KW-1185">Reference proteome</keyword>
<accession>A0A0D0GUG5</accession>
<dbReference type="Pfam" id="PF11236">
    <property type="entry name" value="DUF3037"/>
    <property type="match status" value="1"/>
</dbReference>
<evidence type="ECO:0000313" key="2">
    <source>
        <dbReference type="Proteomes" id="UP000032049"/>
    </source>
</evidence>
<protein>
    <recommendedName>
        <fullName evidence="3">DUF3037 domain-containing protein</fullName>
    </recommendedName>
</protein>
<proteinExistence type="predicted"/>
<comment type="caution">
    <text evidence="1">The sequence shown here is derived from an EMBL/GenBank/DDBJ whole genome shotgun (WGS) entry which is preliminary data.</text>
</comment>
<dbReference type="RefSeq" id="WP_041879433.1">
    <property type="nucleotide sequence ID" value="NZ_CP157278.1"/>
</dbReference>
<gene>
    <name evidence="1" type="ORF">TH53_05730</name>
</gene>
<sequence>MQDNHLFEYAIIRVVPRVEREEFMNAGVILYCARQKFLQAEIILDKEKLSAFSPAADIEEIEQNLLALKRICAGGKEGGPIGLLDAASRFRWLTAMRSTVLQTSRVHPGFCKDPAEKLMLLLEEQVL</sequence>
<evidence type="ECO:0008006" key="3">
    <source>
        <dbReference type="Google" id="ProtNLM"/>
    </source>
</evidence>
<evidence type="ECO:0000313" key="1">
    <source>
        <dbReference type="EMBL" id="KIO78091.1"/>
    </source>
</evidence>
<dbReference type="InterPro" id="IPR021398">
    <property type="entry name" value="DUF3037"/>
</dbReference>
<reference evidence="1 2" key="1">
    <citation type="submission" date="2015-01" db="EMBL/GenBank/DDBJ databases">
        <title>Draft genome sequence of Pedobacter sp. NL19 isolated from sludge of an effluent treatment pond in an abandoned uranium mine.</title>
        <authorList>
            <person name="Santos T."/>
            <person name="Caetano T."/>
            <person name="Covas C."/>
            <person name="Cruz A."/>
            <person name="Mendo S."/>
        </authorList>
    </citation>
    <scope>NUCLEOTIDE SEQUENCE [LARGE SCALE GENOMIC DNA]</scope>
    <source>
        <strain evidence="1 2">NL19</strain>
    </source>
</reference>
<dbReference type="AlphaFoldDB" id="A0A0D0GUG5"/>
<dbReference type="EMBL" id="JXRA01000024">
    <property type="protein sequence ID" value="KIO78091.1"/>
    <property type="molecule type" value="Genomic_DNA"/>
</dbReference>
<dbReference type="Proteomes" id="UP000032049">
    <property type="component" value="Unassembled WGS sequence"/>
</dbReference>
<dbReference type="STRING" id="1503925.TH53_05730"/>
<name>A0A0D0GUG5_9SPHI</name>
<dbReference type="OrthoDB" id="9803207at2"/>